<accession>G5GFP1</accession>
<organism evidence="2 3">
    <name type="scientific">Johnsonella ignava ATCC 51276</name>
    <dbReference type="NCBI Taxonomy" id="679200"/>
    <lineage>
        <taxon>Bacteria</taxon>
        <taxon>Bacillati</taxon>
        <taxon>Bacillota</taxon>
        <taxon>Clostridia</taxon>
        <taxon>Lachnospirales</taxon>
        <taxon>Lachnospiraceae</taxon>
        <taxon>Johnsonella</taxon>
    </lineage>
</organism>
<dbReference type="NCBIfam" id="TIGR00277">
    <property type="entry name" value="HDIG"/>
    <property type="match status" value="1"/>
</dbReference>
<dbReference type="HOGENOM" id="CLU_104072_1_0_9"/>
<evidence type="ECO:0000313" key="3">
    <source>
        <dbReference type="Proteomes" id="UP000003011"/>
    </source>
</evidence>
<comment type="caution">
    <text evidence="2">The sequence shown here is derived from an EMBL/GenBank/DDBJ whole genome shotgun (WGS) entry which is preliminary data.</text>
</comment>
<dbReference type="InterPro" id="IPR006675">
    <property type="entry name" value="HDIG_dom"/>
</dbReference>
<dbReference type="AlphaFoldDB" id="G5GFP1"/>
<dbReference type="EMBL" id="ACZL01000007">
    <property type="protein sequence ID" value="EHI56518.1"/>
    <property type="molecule type" value="Genomic_DNA"/>
</dbReference>
<protein>
    <recommendedName>
        <fullName evidence="1">HD domain-containing protein</fullName>
    </recommendedName>
</protein>
<gene>
    <name evidence="2" type="ORF">HMPREF9333_00380</name>
</gene>
<dbReference type="Gene3D" id="1.10.3210.10">
    <property type="entry name" value="Hypothetical protein af1432"/>
    <property type="match status" value="1"/>
</dbReference>
<reference evidence="2 3" key="1">
    <citation type="submission" date="2011-08" db="EMBL/GenBank/DDBJ databases">
        <title>The Genome Sequence of Johnsonella ignava ATCC 51276.</title>
        <authorList>
            <consortium name="The Broad Institute Genome Sequencing Platform"/>
            <person name="Earl A."/>
            <person name="Ward D."/>
            <person name="Feldgarden M."/>
            <person name="Gevers D."/>
            <person name="Izard J."/>
            <person name="Blanton J.M."/>
            <person name="Baranova O.V."/>
            <person name="Dewhirst F.E."/>
            <person name="Young S.K."/>
            <person name="Zeng Q."/>
            <person name="Gargeya S."/>
            <person name="Fitzgerald M."/>
            <person name="Haas B."/>
            <person name="Abouelleil A."/>
            <person name="Alvarado L."/>
            <person name="Arachchi H.M."/>
            <person name="Berlin A."/>
            <person name="Brown A."/>
            <person name="Chapman S.B."/>
            <person name="Chen Z."/>
            <person name="Dunbar C."/>
            <person name="Freedman E."/>
            <person name="Gearin G."/>
            <person name="Gellesch M."/>
            <person name="Goldberg J."/>
            <person name="Griggs A."/>
            <person name="Gujja S."/>
            <person name="Heiman D."/>
            <person name="Howarth C."/>
            <person name="Larson L."/>
            <person name="Lui A."/>
            <person name="MacDonald P.J.P."/>
            <person name="Montmayeur A."/>
            <person name="Murphy C."/>
            <person name="Neiman D."/>
            <person name="Pearson M."/>
            <person name="Priest M."/>
            <person name="Roberts A."/>
            <person name="Saif S."/>
            <person name="Shea T."/>
            <person name="Shenoy N."/>
            <person name="Sisk P."/>
            <person name="Stolte C."/>
            <person name="Sykes S."/>
            <person name="Wortman J."/>
            <person name="Nusbaum C."/>
            <person name="Birren B."/>
        </authorList>
    </citation>
    <scope>NUCLEOTIDE SEQUENCE [LARGE SCALE GENOMIC DNA]</scope>
    <source>
        <strain evidence="2 3">ATCC 51276</strain>
    </source>
</reference>
<evidence type="ECO:0000313" key="2">
    <source>
        <dbReference type="EMBL" id="EHI56518.1"/>
    </source>
</evidence>
<dbReference type="SUPFAM" id="SSF109604">
    <property type="entry name" value="HD-domain/PDEase-like"/>
    <property type="match status" value="1"/>
</dbReference>
<sequence>MLKKNERLGFMKKITKEVKNDVLYIEAVSDIISSVHFKKMDKFIMHGTTTCLEHCIDVSYMTYKICRRYGLDYKSAARAALLHDFFLYDWHRHFEETGDRFHGFTHPRKAMENAVKYFKISKKEQNMILRHMWPLTIIPPRTIEGMVLLYADKVCTVKEASAGIRNRLSDKFNKLCRVLYVTEN</sequence>
<dbReference type="eggNOG" id="COG1418">
    <property type="taxonomic scope" value="Bacteria"/>
</dbReference>
<dbReference type="InterPro" id="IPR006674">
    <property type="entry name" value="HD_domain"/>
</dbReference>
<dbReference type="Proteomes" id="UP000003011">
    <property type="component" value="Unassembled WGS sequence"/>
</dbReference>
<name>G5GFP1_9FIRM</name>
<evidence type="ECO:0000259" key="1">
    <source>
        <dbReference type="Pfam" id="PF01966"/>
    </source>
</evidence>
<proteinExistence type="predicted"/>
<dbReference type="STRING" id="679200.HMPREF9333_00380"/>
<dbReference type="Pfam" id="PF01966">
    <property type="entry name" value="HD"/>
    <property type="match status" value="1"/>
</dbReference>
<keyword evidence="3" id="KW-1185">Reference proteome</keyword>
<feature type="domain" description="HD" evidence="1">
    <location>
        <begin position="52"/>
        <end position="154"/>
    </location>
</feature>